<protein>
    <submittedName>
        <fullName evidence="2">Fumarylacetoacetate hydrolase family protein</fullName>
    </submittedName>
</protein>
<accession>A0ABS9BLL5</accession>
<comment type="caution">
    <text evidence="2">The sequence shown here is derived from an EMBL/GenBank/DDBJ whole genome shotgun (WGS) entry which is preliminary data.</text>
</comment>
<gene>
    <name evidence="2" type="ORF">L0U88_13935</name>
</gene>
<dbReference type="PANTHER" id="PTHR43211:SF1">
    <property type="entry name" value="BLL6422 PROTEIN"/>
    <property type="match status" value="1"/>
</dbReference>
<dbReference type="Pfam" id="PF01557">
    <property type="entry name" value="FAA_hydrolase"/>
    <property type="match status" value="1"/>
</dbReference>
<dbReference type="Gene3D" id="3.90.850.10">
    <property type="entry name" value="Fumarylacetoacetase-like, C-terminal domain"/>
    <property type="match status" value="1"/>
</dbReference>
<dbReference type="InterPro" id="IPR011234">
    <property type="entry name" value="Fumarylacetoacetase-like_C"/>
</dbReference>
<dbReference type="PANTHER" id="PTHR43211">
    <property type="entry name" value="FUMARYLACETOACETATE HYDROLASE"/>
    <property type="match status" value="1"/>
</dbReference>
<evidence type="ECO:0000313" key="2">
    <source>
        <dbReference type="EMBL" id="MCF1715734.1"/>
    </source>
</evidence>
<reference evidence="2 3" key="1">
    <citation type="submission" date="2022-01" db="EMBL/GenBank/DDBJ databases">
        <title>Flavihumibacter sp. nov., isolated from sediment of a river.</title>
        <authorList>
            <person name="Liu H."/>
        </authorList>
    </citation>
    <scope>NUCLEOTIDE SEQUENCE [LARGE SCALE GENOMIC DNA]</scope>
    <source>
        <strain evidence="2 3">RY-1</strain>
    </source>
</reference>
<feature type="domain" description="Fumarylacetoacetase-like C-terminal" evidence="1">
    <location>
        <begin position="86"/>
        <end position="321"/>
    </location>
</feature>
<dbReference type="InterPro" id="IPR036663">
    <property type="entry name" value="Fumarylacetoacetase_C_sf"/>
</dbReference>
<dbReference type="Proteomes" id="UP001200145">
    <property type="component" value="Unassembled WGS sequence"/>
</dbReference>
<dbReference type="GO" id="GO:0016787">
    <property type="term" value="F:hydrolase activity"/>
    <property type="evidence" value="ECO:0007669"/>
    <property type="project" value="UniProtKB-KW"/>
</dbReference>
<evidence type="ECO:0000259" key="1">
    <source>
        <dbReference type="Pfam" id="PF01557"/>
    </source>
</evidence>
<dbReference type="RefSeq" id="WP_234866683.1">
    <property type="nucleotide sequence ID" value="NZ_JAKEVY010000003.1"/>
</dbReference>
<proteinExistence type="predicted"/>
<name>A0ABS9BLL5_9BACT</name>
<keyword evidence="3" id="KW-1185">Reference proteome</keyword>
<sequence length="339" mass="37819">MKLVSYLVEGHDQLGIYVDGYIYAMETLHPDLPGSMGMFLQYWEDSYPLALKGEEMVKMGRIPKERGLPYDAAYLLAPIPFPTSCRDGYAFRQHVASARRNRNVPMIPEFDQYPIFYFTNHTSIQGPGDIVCMPDHFEQLDFELEAAIVICKAGRNIKAEEADQYIGGLMIMNDMSARRLQMEEMLLNLGPAKGKDFSTVIGPWLVTLDELEPFEIAPKPGHTGKNWNLRMQCHVNGIQVSDGNLGDMDWTFAEIIERCSYGVTLHPGDLIGSGTVGTGCFLELNGTGKLNDPNYVAQWLNDGDKVELTIDQLGVLSNTIVAEPTDYSILARKKSGHAD</sequence>
<organism evidence="2 3">
    <name type="scientific">Flavihumibacter fluminis</name>
    <dbReference type="NCBI Taxonomy" id="2909236"/>
    <lineage>
        <taxon>Bacteria</taxon>
        <taxon>Pseudomonadati</taxon>
        <taxon>Bacteroidota</taxon>
        <taxon>Chitinophagia</taxon>
        <taxon>Chitinophagales</taxon>
        <taxon>Chitinophagaceae</taxon>
        <taxon>Flavihumibacter</taxon>
    </lineage>
</organism>
<keyword evidence="2" id="KW-0378">Hydrolase</keyword>
<dbReference type="EMBL" id="JAKEVY010000003">
    <property type="protein sequence ID" value="MCF1715734.1"/>
    <property type="molecule type" value="Genomic_DNA"/>
</dbReference>
<evidence type="ECO:0000313" key="3">
    <source>
        <dbReference type="Proteomes" id="UP001200145"/>
    </source>
</evidence>
<dbReference type="SUPFAM" id="SSF56529">
    <property type="entry name" value="FAH"/>
    <property type="match status" value="1"/>
</dbReference>